<dbReference type="Proteomes" id="UP001418222">
    <property type="component" value="Unassembled WGS sequence"/>
</dbReference>
<dbReference type="InterPro" id="IPR033755">
    <property type="entry name" value="PdxS/SNZ_N"/>
</dbReference>
<dbReference type="Pfam" id="PF01680">
    <property type="entry name" value="SOR_SNZ"/>
    <property type="match status" value="1"/>
</dbReference>
<proteinExistence type="inferred from homology"/>
<organism evidence="4 5">
    <name type="scientific">Platanthera zijinensis</name>
    <dbReference type="NCBI Taxonomy" id="2320716"/>
    <lineage>
        <taxon>Eukaryota</taxon>
        <taxon>Viridiplantae</taxon>
        <taxon>Streptophyta</taxon>
        <taxon>Embryophyta</taxon>
        <taxon>Tracheophyta</taxon>
        <taxon>Spermatophyta</taxon>
        <taxon>Magnoliopsida</taxon>
        <taxon>Liliopsida</taxon>
        <taxon>Asparagales</taxon>
        <taxon>Orchidaceae</taxon>
        <taxon>Orchidoideae</taxon>
        <taxon>Orchideae</taxon>
        <taxon>Orchidinae</taxon>
        <taxon>Platanthera</taxon>
    </lineage>
</organism>
<evidence type="ECO:0000256" key="2">
    <source>
        <dbReference type="PROSITE-ProRule" id="PRU00481"/>
    </source>
</evidence>
<gene>
    <name evidence="4" type="primary">PDX11</name>
    <name evidence="4" type="ORF">KSP39_PZI005842</name>
</gene>
<dbReference type="InterPro" id="IPR001852">
    <property type="entry name" value="PdxS/SNZ"/>
</dbReference>
<sequence length="52" mass="5407">MLHGGVIMDVLDAAQARITEEACAVMCLECVVTDICTQGGVGTLKLCNPLLS</sequence>
<keyword evidence="5" id="KW-1185">Reference proteome</keyword>
<evidence type="ECO:0000313" key="5">
    <source>
        <dbReference type="Proteomes" id="UP001418222"/>
    </source>
</evidence>
<comment type="caution">
    <text evidence="4">The sequence shown here is derived from an EMBL/GenBank/DDBJ whole genome shotgun (WGS) entry which is preliminary data.</text>
</comment>
<evidence type="ECO:0000259" key="3">
    <source>
        <dbReference type="Pfam" id="PF01680"/>
    </source>
</evidence>
<name>A0AAP0BUD8_9ASPA</name>
<feature type="domain" description="PdxS/SNZ N-terminal" evidence="3">
    <location>
        <begin position="1"/>
        <end position="42"/>
    </location>
</feature>
<dbReference type="InterPro" id="IPR013785">
    <property type="entry name" value="Aldolase_TIM"/>
</dbReference>
<dbReference type="PROSITE" id="PS51129">
    <property type="entry name" value="PDXS_SNZ_2"/>
    <property type="match status" value="1"/>
</dbReference>
<evidence type="ECO:0000256" key="1">
    <source>
        <dbReference type="ARBA" id="ARBA00007281"/>
    </source>
</evidence>
<comment type="similarity">
    <text evidence="1 2">Belongs to the PdxS/SNZ family.</text>
</comment>
<dbReference type="GO" id="GO:0042823">
    <property type="term" value="P:pyridoxal phosphate biosynthetic process"/>
    <property type="evidence" value="ECO:0007669"/>
    <property type="project" value="InterPro"/>
</dbReference>
<dbReference type="AlphaFoldDB" id="A0AAP0BUD8"/>
<reference evidence="4 5" key="1">
    <citation type="journal article" date="2022" name="Nat. Plants">
        <title>Genomes of leafy and leafless Platanthera orchids illuminate the evolution of mycoheterotrophy.</title>
        <authorList>
            <person name="Li M.H."/>
            <person name="Liu K.W."/>
            <person name="Li Z."/>
            <person name="Lu H.C."/>
            <person name="Ye Q.L."/>
            <person name="Zhang D."/>
            <person name="Wang J.Y."/>
            <person name="Li Y.F."/>
            <person name="Zhong Z.M."/>
            <person name="Liu X."/>
            <person name="Yu X."/>
            <person name="Liu D.K."/>
            <person name="Tu X.D."/>
            <person name="Liu B."/>
            <person name="Hao Y."/>
            <person name="Liao X.Y."/>
            <person name="Jiang Y.T."/>
            <person name="Sun W.H."/>
            <person name="Chen J."/>
            <person name="Chen Y.Q."/>
            <person name="Ai Y."/>
            <person name="Zhai J.W."/>
            <person name="Wu S.S."/>
            <person name="Zhou Z."/>
            <person name="Hsiao Y.Y."/>
            <person name="Wu W.L."/>
            <person name="Chen Y.Y."/>
            <person name="Lin Y.F."/>
            <person name="Hsu J.L."/>
            <person name="Li C.Y."/>
            <person name="Wang Z.W."/>
            <person name="Zhao X."/>
            <person name="Zhong W.Y."/>
            <person name="Ma X.K."/>
            <person name="Ma L."/>
            <person name="Huang J."/>
            <person name="Chen G.Z."/>
            <person name="Huang M.Z."/>
            <person name="Huang L."/>
            <person name="Peng D.H."/>
            <person name="Luo Y.B."/>
            <person name="Zou S.Q."/>
            <person name="Chen S.P."/>
            <person name="Lan S."/>
            <person name="Tsai W.C."/>
            <person name="Van de Peer Y."/>
            <person name="Liu Z.J."/>
        </authorList>
    </citation>
    <scope>NUCLEOTIDE SEQUENCE [LARGE SCALE GENOMIC DNA]</scope>
    <source>
        <strain evidence="4">Lor287</strain>
    </source>
</reference>
<dbReference type="EMBL" id="JBBWWQ010000004">
    <property type="protein sequence ID" value="KAK8949513.1"/>
    <property type="molecule type" value="Genomic_DNA"/>
</dbReference>
<protein>
    <submittedName>
        <fullName evidence="4">Pyridoxal biosynthesis protein PDX1.1</fullName>
    </submittedName>
</protein>
<accession>A0AAP0BUD8</accession>
<dbReference type="Gene3D" id="3.20.20.70">
    <property type="entry name" value="Aldolase class I"/>
    <property type="match status" value="1"/>
</dbReference>
<evidence type="ECO:0000313" key="4">
    <source>
        <dbReference type="EMBL" id="KAK8949513.1"/>
    </source>
</evidence>